<evidence type="ECO:0000256" key="1">
    <source>
        <dbReference type="SAM" id="MobiDB-lite"/>
    </source>
</evidence>
<dbReference type="RefSeq" id="WP_111593163.1">
    <property type="nucleotide sequence ID" value="NZ_QLMA01000005.1"/>
</dbReference>
<feature type="region of interest" description="Disordered" evidence="1">
    <location>
        <begin position="1"/>
        <end position="37"/>
    </location>
</feature>
<gene>
    <name evidence="2" type="ORF">CLV59_105258</name>
</gene>
<dbReference type="EMBL" id="QLMA01000005">
    <property type="protein sequence ID" value="RAJ80150.1"/>
    <property type="molecule type" value="Genomic_DNA"/>
</dbReference>
<dbReference type="AlphaFoldDB" id="A0A327VY79"/>
<evidence type="ECO:0000313" key="2">
    <source>
        <dbReference type="EMBL" id="RAJ80150.1"/>
    </source>
</evidence>
<feature type="compositionally biased region" description="Low complexity" evidence="1">
    <location>
        <begin position="12"/>
        <end position="23"/>
    </location>
</feature>
<evidence type="ECO:0000313" key="3">
    <source>
        <dbReference type="Proteomes" id="UP000249819"/>
    </source>
</evidence>
<accession>A0A327VY79</accession>
<organism evidence="2 3">
    <name type="scientific">Chitinophaga dinghuensis</name>
    <dbReference type="NCBI Taxonomy" id="1539050"/>
    <lineage>
        <taxon>Bacteria</taxon>
        <taxon>Pseudomonadati</taxon>
        <taxon>Bacteroidota</taxon>
        <taxon>Chitinophagia</taxon>
        <taxon>Chitinophagales</taxon>
        <taxon>Chitinophagaceae</taxon>
        <taxon>Chitinophaga</taxon>
    </lineage>
</organism>
<sequence length="468" mass="51483">MSNYSCSRHCAPKAAGPAPLPAAERQQQEERTSNATVAVPASRLQQHLPEVLTSRNVKYRLPAATNLKSAFTDKTLNIPENVIKSRVTALLERMAIEKRLKSKDPVPVIVGKIFPSPGVMDETEFNNAVDPKDRSEVYQSIAESHTRVKDPDKPKLQAAIADTITLVKQCEADNANLKDVFGSMDAVAKKNYGGIATALGNLSKNMNSKVTADYNLDNDEIGLGGFALHNTQQVHLLLRVAQVKDVAKTKITLIHEGAHLADPSIIDQGYYGSDGFEAKDEAIKVANAAHYEEIPRRKLGISSFPKTFQPGVLSSGAKVTRADTVKTSAGEYMRMAWDTAVDVFLLLRDVRQHYLAGDRKPFKDNEAMLKDISKQEDLTIHEQTAGNEIVTTLDLTVAESIAHGFHAMSKEIRKISFPAAPGVLTDDQIRDQMVAQATTNLNLLMRNPARDKTLSDWMVKNYKNIPSI</sequence>
<keyword evidence="3" id="KW-1185">Reference proteome</keyword>
<reference evidence="2 3" key="1">
    <citation type="submission" date="2018-06" db="EMBL/GenBank/DDBJ databases">
        <title>Genomic Encyclopedia of Archaeal and Bacterial Type Strains, Phase II (KMG-II): from individual species to whole genera.</title>
        <authorList>
            <person name="Goeker M."/>
        </authorList>
    </citation>
    <scope>NUCLEOTIDE SEQUENCE [LARGE SCALE GENOMIC DNA]</scope>
    <source>
        <strain evidence="2 3">DSM 29821</strain>
    </source>
</reference>
<dbReference type="Proteomes" id="UP000249819">
    <property type="component" value="Unassembled WGS sequence"/>
</dbReference>
<dbReference type="OrthoDB" id="681650at2"/>
<name>A0A327VY79_9BACT</name>
<protein>
    <submittedName>
        <fullName evidence="2">Uncharacterized protein</fullName>
    </submittedName>
</protein>
<comment type="caution">
    <text evidence="2">The sequence shown here is derived from an EMBL/GenBank/DDBJ whole genome shotgun (WGS) entry which is preliminary data.</text>
</comment>
<proteinExistence type="predicted"/>